<evidence type="ECO:0000313" key="2">
    <source>
        <dbReference type="Proteomes" id="UP001549920"/>
    </source>
</evidence>
<sequence length="98" mass="11296">MFIHFVITVYLRVRVPGEQLSYVFTGTIPPFEPIYTLNVTPDAPALEKQFTYLKVEYTNPVSPVVVTFDPRTFILKIHQKFPFFSLDIGVHGYSMPLN</sequence>
<evidence type="ECO:0000313" key="1">
    <source>
        <dbReference type="EMBL" id="KAL0869136.1"/>
    </source>
</evidence>
<name>A0ABR3HFD6_LOXSC</name>
<proteinExistence type="predicted"/>
<dbReference type="EMBL" id="JBEUOH010000020">
    <property type="protein sequence ID" value="KAL0869136.1"/>
    <property type="molecule type" value="Genomic_DNA"/>
</dbReference>
<keyword evidence="2" id="KW-1185">Reference proteome</keyword>
<comment type="caution">
    <text evidence="1">The sequence shown here is derived from an EMBL/GenBank/DDBJ whole genome shotgun (WGS) entry which is preliminary data.</text>
</comment>
<dbReference type="Proteomes" id="UP001549920">
    <property type="component" value="Unassembled WGS sequence"/>
</dbReference>
<gene>
    <name evidence="1" type="ORF">ABMA27_007430</name>
</gene>
<protein>
    <submittedName>
        <fullName evidence="1">Uncharacterized protein</fullName>
    </submittedName>
</protein>
<organism evidence="1 2">
    <name type="scientific">Loxostege sticticalis</name>
    <name type="common">Beet webworm moth</name>
    <dbReference type="NCBI Taxonomy" id="481309"/>
    <lineage>
        <taxon>Eukaryota</taxon>
        <taxon>Metazoa</taxon>
        <taxon>Ecdysozoa</taxon>
        <taxon>Arthropoda</taxon>
        <taxon>Hexapoda</taxon>
        <taxon>Insecta</taxon>
        <taxon>Pterygota</taxon>
        <taxon>Neoptera</taxon>
        <taxon>Endopterygota</taxon>
        <taxon>Lepidoptera</taxon>
        <taxon>Glossata</taxon>
        <taxon>Ditrysia</taxon>
        <taxon>Pyraloidea</taxon>
        <taxon>Crambidae</taxon>
        <taxon>Pyraustinae</taxon>
        <taxon>Loxostege</taxon>
    </lineage>
</organism>
<reference evidence="1 2" key="1">
    <citation type="submission" date="2024-06" db="EMBL/GenBank/DDBJ databases">
        <title>A chromosome-level genome assembly of beet webworm, Loxostege sticticalis.</title>
        <authorList>
            <person name="Zhang Y."/>
        </authorList>
    </citation>
    <scope>NUCLEOTIDE SEQUENCE [LARGE SCALE GENOMIC DNA]</scope>
    <source>
        <strain evidence="1">AQ026</strain>
        <tissue evidence="1">Whole body</tissue>
    </source>
</reference>
<accession>A0ABR3HFD6</accession>